<dbReference type="EMBL" id="CP003382">
    <property type="protein sequence ID" value="AFZ66043.1"/>
    <property type="molecule type" value="Genomic_DNA"/>
</dbReference>
<name>K9ZWL8_DEIPD</name>
<accession>K9ZWL8</accession>
<protein>
    <submittedName>
        <fullName evidence="1">Uncharacterized protein</fullName>
    </submittedName>
</protein>
<organism evidence="1 2">
    <name type="scientific">Deinococcus peraridilitoris (strain DSM 19664 / LMG 22246 / CIP 109416 / KR-200)</name>
    <dbReference type="NCBI Taxonomy" id="937777"/>
    <lineage>
        <taxon>Bacteria</taxon>
        <taxon>Thermotogati</taxon>
        <taxon>Deinococcota</taxon>
        <taxon>Deinococci</taxon>
        <taxon>Deinococcales</taxon>
        <taxon>Deinococcaceae</taxon>
        <taxon>Deinococcus</taxon>
    </lineage>
</organism>
<evidence type="ECO:0000313" key="2">
    <source>
        <dbReference type="Proteomes" id="UP000010467"/>
    </source>
</evidence>
<dbReference type="KEGG" id="dpd:Deipe_0446"/>
<gene>
    <name evidence="1" type="ordered locus">Deipe_0446</name>
</gene>
<keyword evidence="2" id="KW-1185">Reference proteome</keyword>
<dbReference type="STRING" id="937777.Deipe_0446"/>
<dbReference type="HOGENOM" id="CLU_1903248_0_0_0"/>
<dbReference type="RefSeq" id="WP_015234353.1">
    <property type="nucleotide sequence ID" value="NC_019793.1"/>
</dbReference>
<dbReference type="AlphaFoldDB" id="K9ZWL8"/>
<sequence length="133" mass="14474">MTQQENKQAMTPAMARELLENATPGPWSYDRPSGLSYGDHGTVEEYAEYYEIQNENCTVVASLAADHGDVRLLASAPDLARLVIEQARRISSLEASLLAICGTDTTPEYTGPHDDHLTTPREIARSALGIDGL</sequence>
<dbReference type="PATRIC" id="fig|937777.3.peg.453"/>
<reference evidence="2" key="1">
    <citation type="submission" date="2012-03" db="EMBL/GenBank/DDBJ databases">
        <title>Complete sequence of chromosome of Deinococcus peraridilitoris DSM 19664.</title>
        <authorList>
            <person name="Lucas S."/>
            <person name="Copeland A."/>
            <person name="Lapidus A."/>
            <person name="Glavina del Rio T."/>
            <person name="Dalin E."/>
            <person name="Tice H."/>
            <person name="Bruce D."/>
            <person name="Goodwin L."/>
            <person name="Pitluck S."/>
            <person name="Peters L."/>
            <person name="Mikhailova N."/>
            <person name="Lu M."/>
            <person name="Kyrpides N."/>
            <person name="Mavromatis K."/>
            <person name="Ivanova N."/>
            <person name="Brettin T."/>
            <person name="Detter J.C."/>
            <person name="Han C."/>
            <person name="Larimer F."/>
            <person name="Land M."/>
            <person name="Hauser L."/>
            <person name="Markowitz V."/>
            <person name="Cheng J.-F."/>
            <person name="Hugenholtz P."/>
            <person name="Woyke T."/>
            <person name="Wu D."/>
            <person name="Pukall R."/>
            <person name="Steenblock K."/>
            <person name="Brambilla E."/>
            <person name="Klenk H.-P."/>
            <person name="Eisen J.A."/>
        </authorList>
    </citation>
    <scope>NUCLEOTIDE SEQUENCE [LARGE SCALE GENOMIC DNA]</scope>
    <source>
        <strain evidence="2">DSM 19664 / LMG 22246 / CIP 109416 / KR-200</strain>
    </source>
</reference>
<evidence type="ECO:0000313" key="1">
    <source>
        <dbReference type="EMBL" id="AFZ66043.1"/>
    </source>
</evidence>
<dbReference type="Proteomes" id="UP000010467">
    <property type="component" value="Chromosome"/>
</dbReference>
<proteinExistence type="predicted"/>